<dbReference type="GO" id="GO:0007601">
    <property type="term" value="P:visual perception"/>
    <property type="evidence" value="ECO:0007669"/>
    <property type="project" value="InterPro"/>
</dbReference>
<dbReference type="PROSITE" id="PS50024">
    <property type="entry name" value="SEA"/>
    <property type="match status" value="3"/>
</dbReference>
<keyword evidence="14" id="KW-1185">Reference proteome</keyword>
<proteinExistence type="predicted"/>
<dbReference type="GO" id="GO:0001750">
    <property type="term" value="C:photoreceptor outer segment"/>
    <property type="evidence" value="ECO:0007669"/>
    <property type="project" value="UniProtKB-SubCell"/>
</dbReference>
<evidence type="ECO:0000256" key="1">
    <source>
        <dbReference type="ARBA" id="ARBA00004437"/>
    </source>
</evidence>
<keyword evidence="8" id="KW-0677">Repeat</keyword>
<evidence type="ECO:0000256" key="8">
    <source>
        <dbReference type="ARBA" id="ARBA00022737"/>
    </source>
</evidence>
<keyword evidence="7" id="KW-0732">Signal</keyword>
<gene>
    <name evidence="13" type="ORF">JZ751_005899</name>
</gene>
<keyword evidence="4" id="KW-0964">Secreted</keyword>
<evidence type="ECO:0000256" key="5">
    <source>
        <dbReference type="ARBA" id="ARBA00022530"/>
    </source>
</evidence>
<evidence type="ECO:0000256" key="2">
    <source>
        <dbReference type="ARBA" id="ARBA00004504"/>
    </source>
</evidence>
<dbReference type="EMBL" id="JAFBMS010000014">
    <property type="protein sequence ID" value="KAG9346972.1"/>
    <property type="molecule type" value="Genomic_DNA"/>
</dbReference>
<dbReference type="AlphaFoldDB" id="A0A8T2PBG2"/>
<dbReference type="InterPro" id="IPR039861">
    <property type="entry name" value="IMPG"/>
</dbReference>
<dbReference type="OrthoDB" id="10070537at2759"/>
<dbReference type="GO" id="GO:0033165">
    <property type="term" value="C:interphotoreceptor matrix"/>
    <property type="evidence" value="ECO:0007669"/>
    <property type="project" value="UniProtKB-SubCell"/>
</dbReference>
<dbReference type="PANTHER" id="PTHR12199">
    <property type="entry name" value="INTERPHOTORECEPTOR MATRIX PROTEOGLYCAN"/>
    <property type="match status" value="1"/>
</dbReference>
<dbReference type="Pfam" id="PF01390">
    <property type="entry name" value="SEA"/>
    <property type="match status" value="3"/>
</dbReference>
<feature type="domain" description="SEA" evidence="12">
    <location>
        <begin position="476"/>
        <end position="585"/>
    </location>
</feature>
<evidence type="ECO:0000256" key="6">
    <source>
        <dbReference type="ARBA" id="ARBA00022674"/>
    </source>
</evidence>
<comment type="caution">
    <text evidence="13">The sequence shown here is derived from an EMBL/GenBank/DDBJ whole genome shotgun (WGS) entry which is preliminary data.</text>
</comment>
<evidence type="ECO:0000259" key="12">
    <source>
        <dbReference type="PROSITE" id="PS50024"/>
    </source>
</evidence>
<keyword evidence="5" id="KW-0272">Extracellular matrix</keyword>
<sequence length="685" mass="74357">MMENLATRESIKTTTAVSMTATTDIPGLSVTKTSATTEDTVNRSTIMMENPGTIESIITSNPAPTIAKTSSVTATAMLPKISTITTTPEDFTAILTSITAALAPTGSLASTLKPAVSITTSPLPELAISLEFHLARNFEEDLKNSSSVTYKELSNNLTKQLDKVFSEKYMKTFKRTKINSFRNGSIVVDATLVFNDISAVPNTRDVEETLIDAVSTSSSSFISDIDNSSIVATIPTTKSPPPEPAISLEFRIVKKFDEDLKNSSSVTYKELSNTLTKQLDMVYSEKYGPRFNRTKINSFRNGSIVVDTTLVFNNISAVPNTSDVAETLKAAATSNNTSNNATLISQVNVSSIVATIPKQTPPMTTRTPTTQQRNTLSLPQTINTKKPTTINGSVVTDLDLLFKEEESKDEFVSATEVLKTLQTALNIDGWVAVTMEFKFIAERKIGDDLLTDAILSSQGPFLYLKHFLVVNDFQAPVDSFSLSLRITSLSFSDDLANRGSQQFLLYSTLIRTAVKKLYADKDGFCDVYVMNMTSGSVVVELAVIFEKIGISSSSVSQILLSGLPQLELDGLMADPNSLQTVSEAQLSSSPRPFPGFAVAIIVMCGFAILLLPVAMVVVRSLRSCTGVTNHKLKPSSSIAGTDGFILPSYWPLGHSGNNSERKNAVCMAEIIHWYLHVIYFLKING</sequence>
<evidence type="ECO:0000313" key="14">
    <source>
        <dbReference type="Proteomes" id="UP000824540"/>
    </source>
</evidence>
<dbReference type="SUPFAM" id="SSF82671">
    <property type="entry name" value="SEA domain"/>
    <property type="match status" value="3"/>
</dbReference>
<evidence type="ECO:0000256" key="10">
    <source>
        <dbReference type="ARBA" id="ARBA00023273"/>
    </source>
</evidence>
<keyword evidence="11" id="KW-0812">Transmembrane</keyword>
<keyword evidence="11" id="KW-0472">Membrane</keyword>
<name>A0A8T2PBG2_9TELE</name>
<feature type="domain" description="SEA" evidence="12">
    <location>
        <begin position="124"/>
        <end position="237"/>
    </location>
</feature>
<accession>A0A8T2PBG2</accession>
<feature type="domain" description="SEA" evidence="12">
    <location>
        <begin position="242"/>
        <end position="359"/>
    </location>
</feature>
<keyword evidence="10" id="KW-0966">Cell projection</keyword>
<dbReference type="InterPro" id="IPR000082">
    <property type="entry name" value="SEA_dom"/>
</dbReference>
<evidence type="ECO:0000256" key="7">
    <source>
        <dbReference type="ARBA" id="ARBA00022729"/>
    </source>
</evidence>
<keyword evidence="9" id="KW-0325">Glycoprotein</keyword>
<keyword evidence="11" id="KW-1133">Transmembrane helix</keyword>
<evidence type="ECO:0000256" key="9">
    <source>
        <dbReference type="ARBA" id="ARBA00023180"/>
    </source>
</evidence>
<keyword evidence="6" id="KW-0358">Heparin-binding</keyword>
<reference evidence="13" key="1">
    <citation type="thesis" date="2021" institute="BYU ScholarsArchive" country="Provo, UT, USA">
        <title>Applications of and Algorithms for Genome Assembly and Genomic Analyses with an Emphasis on Marine Teleosts.</title>
        <authorList>
            <person name="Pickett B.D."/>
        </authorList>
    </citation>
    <scope>NUCLEOTIDE SEQUENCE</scope>
    <source>
        <strain evidence="13">HI-2016</strain>
    </source>
</reference>
<protein>
    <recommendedName>
        <fullName evidence="12">SEA domain-containing protein</fullName>
    </recommendedName>
</protein>
<organism evidence="13 14">
    <name type="scientific">Albula glossodonta</name>
    <name type="common">roundjaw bonefish</name>
    <dbReference type="NCBI Taxonomy" id="121402"/>
    <lineage>
        <taxon>Eukaryota</taxon>
        <taxon>Metazoa</taxon>
        <taxon>Chordata</taxon>
        <taxon>Craniata</taxon>
        <taxon>Vertebrata</taxon>
        <taxon>Euteleostomi</taxon>
        <taxon>Actinopterygii</taxon>
        <taxon>Neopterygii</taxon>
        <taxon>Teleostei</taxon>
        <taxon>Albuliformes</taxon>
        <taxon>Albulidae</taxon>
        <taxon>Albula</taxon>
    </lineage>
</organism>
<feature type="transmembrane region" description="Helical" evidence="11">
    <location>
        <begin position="596"/>
        <end position="618"/>
    </location>
</feature>
<evidence type="ECO:0000256" key="11">
    <source>
        <dbReference type="SAM" id="Phobius"/>
    </source>
</evidence>
<dbReference type="Gene3D" id="3.30.70.960">
    <property type="entry name" value="SEA domain"/>
    <property type="match status" value="3"/>
</dbReference>
<dbReference type="PANTHER" id="PTHR12199:SF5">
    <property type="entry name" value="MUCIN-2-LIKE ISOFORM X1"/>
    <property type="match status" value="1"/>
</dbReference>
<dbReference type="InterPro" id="IPR036364">
    <property type="entry name" value="SEA_dom_sf"/>
</dbReference>
<comment type="subcellular location">
    <subcellularLocation>
        <location evidence="2">Cell projection</location>
        <location evidence="2">Cilium</location>
        <location evidence="2">Photoreceptor outer segment</location>
    </subcellularLocation>
    <subcellularLocation>
        <location evidence="1">Photoreceptor inner segment</location>
    </subcellularLocation>
    <subcellularLocation>
        <location evidence="3">Secreted</location>
        <location evidence="3">Extracellular space</location>
        <location evidence="3">Extracellular matrix</location>
        <location evidence="3">Interphotoreceptor matrix</location>
    </subcellularLocation>
</comment>
<evidence type="ECO:0000313" key="13">
    <source>
        <dbReference type="EMBL" id="KAG9346972.1"/>
    </source>
</evidence>
<dbReference type="GO" id="GO:0001917">
    <property type="term" value="C:photoreceptor inner segment"/>
    <property type="evidence" value="ECO:0007669"/>
    <property type="project" value="UniProtKB-SubCell"/>
</dbReference>
<evidence type="ECO:0000256" key="3">
    <source>
        <dbReference type="ARBA" id="ARBA00004593"/>
    </source>
</evidence>
<dbReference type="SMART" id="SM00200">
    <property type="entry name" value="SEA"/>
    <property type="match status" value="3"/>
</dbReference>
<dbReference type="Proteomes" id="UP000824540">
    <property type="component" value="Unassembled WGS sequence"/>
</dbReference>
<dbReference type="GO" id="GO:0008201">
    <property type="term" value="F:heparin binding"/>
    <property type="evidence" value="ECO:0007669"/>
    <property type="project" value="UniProtKB-KW"/>
</dbReference>
<evidence type="ECO:0000256" key="4">
    <source>
        <dbReference type="ARBA" id="ARBA00022525"/>
    </source>
</evidence>